<evidence type="ECO:0000313" key="4">
    <source>
        <dbReference type="EMBL" id="RRJ27449.1"/>
    </source>
</evidence>
<dbReference type="Proteomes" id="UP000282322">
    <property type="component" value="Unassembled WGS sequence"/>
</dbReference>
<feature type="compositionally biased region" description="Basic and acidic residues" evidence="2">
    <location>
        <begin position="384"/>
        <end position="406"/>
    </location>
</feature>
<evidence type="ECO:0000256" key="1">
    <source>
        <dbReference type="ARBA" id="ARBA00023125"/>
    </source>
</evidence>
<dbReference type="NCBIfam" id="TIGR01766">
    <property type="entry name" value="IS200/IS605 family accessory protein TnpB-like domain"/>
    <property type="match status" value="1"/>
</dbReference>
<dbReference type="InterPro" id="IPR051399">
    <property type="entry name" value="RNA-guided_DNA_endo/Transpos"/>
</dbReference>
<evidence type="ECO:0000313" key="5">
    <source>
        <dbReference type="Proteomes" id="UP000282322"/>
    </source>
</evidence>
<dbReference type="PANTHER" id="PTHR30405:SF21">
    <property type="entry name" value="TRANSPOSASE-RELATED"/>
    <property type="match status" value="1"/>
</dbReference>
<dbReference type="Pfam" id="PF07282">
    <property type="entry name" value="Cas12f1-like_TNB"/>
    <property type="match status" value="1"/>
</dbReference>
<sequence>MASDILVPTLNSSSKDWTPVTTITKTLQATFAPPTAHKQSKLNDLLDTYRDGLQEAFDARASTMSAVSDIVTPYDLPYQAKAALCNYVPKLRRTYNAKELDDDHPIRLTNQAATFDHSEERDYEFTWWVPRPGRGTNFWIPLRINPEQEDLWHDLVSEDAKAGEIRLQQHRKNWVLHVTVKYPVEEPATDGDATHIGLDIGETALITGCALKDGSPTDPFVCSGSRAKHLRKEMHTTLKRLQARDASEWRIEDRFSHYQNALTDIVEKASREAVEYAKQYETPVLVMEDLTYIRERLDYGKYMNRRLHSWAFARLQGRIEDKATDAGIPVEDVTPAYTSQTCHSCHRIGRRDSQAEFRCPNDACHVSTFQADINASANIARRVDPWGESVPLDKAERDDSPQDGRGCDTATTPSETAKPSRGHERRSASFERHREKSVPAQMTLTAFRESKPSASVHETPSREPTRTSGSGDDN</sequence>
<dbReference type="InterPro" id="IPR010095">
    <property type="entry name" value="Cas12f1-like_TNB"/>
</dbReference>
<keyword evidence="1" id="KW-0238">DNA-binding</keyword>
<dbReference type="PANTHER" id="PTHR30405">
    <property type="entry name" value="TRANSPOSASE"/>
    <property type="match status" value="1"/>
</dbReference>
<accession>A0A3P3R3J1</accession>
<feature type="compositionally biased region" description="Basic and acidic residues" evidence="2">
    <location>
        <begin position="421"/>
        <end position="437"/>
    </location>
</feature>
<protein>
    <submittedName>
        <fullName evidence="4">Transposase</fullName>
    </submittedName>
</protein>
<feature type="domain" description="Cas12f1-like TNB" evidence="3">
    <location>
        <begin position="312"/>
        <end position="379"/>
    </location>
</feature>
<organism evidence="4 5">
    <name type="scientific">Halocatena pleomorpha</name>
    <dbReference type="NCBI Taxonomy" id="1785090"/>
    <lineage>
        <taxon>Archaea</taxon>
        <taxon>Methanobacteriati</taxon>
        <taxon>Methanobacteriota</taxon>
        <taxon>Stenosarchaea group</taxon>
        <taxon>Halobacteria</taxon>
        <taxon>Halobacteriales</taxon>
        <taxon>Natronomonadaceae</taxon>
        <taxon>Halocatena</taxon>
    </lineage>
</organism>
<gene>
    <name evidence="4" type="ORF">EIK79_17725</name>
</gene>
<dbReference type="EMBL" id="RRCH01000059">
    <property type="protein sequence ID" value="RRJ27449.1"/>
    <property type="molecule type" value="Genomic_DNA"/>
</dbReference>
<feature type="region of interest" description="Disordered" evidence="2">
    <location>
        <begin position="384"/>
        <end position="474"/>
    </location>
</feature>
<reference evidence="4 5" key="1">
    <citation type="submission" date="2018-11" db="EMBL/GenBank/DDBJ databases">
        <title>Taxonoimc description of Halomarina strain SPP-AMP-1.</title>
        <authorList>
            <person name="Pal Y."/>
            <person name="Srinivasana K."/>
            <person name="Verma A."/>
            <person name="Kumar P."/>
        </authorList>
    </citation>
    <scope>NUCLEOTIDE SEQUENCE [LARGE SCALE GENOMIC DNA]</scope>
    <source>
        <strain evidence="4 5">SPP-AMP-1</strain>
    </source>
</reference>
<name>A0A3P3R3J1_9EURY</name>
<dbReference type="AlphaFoldDB" id="A0A3P3R3J1"/>
<evidence type="ECO:0000256" key="2">
    <source>
        <dbReference type="SAM" id="MobiDB-lite"/>
    </source>
</evidence>
<comment type="caution">
    <text evidence="4">The sequence shown here is derived from an EMBL/GenBank/DDBJ whole genome shotgun (WGS) entry which is preliminary data.</text>
</comment>
<evidence type="ECO:0000259" key="3">
    <source>
        <dbReference type="Pfam" id="PF07282"/>
    </source>
</evidence>
<dbReference type="GO" id="GO:0003677">
    <property type="term" value="F:DNA binding"/>
    <property type="evidence" value="ECO:0007669"/>
    <property type="project" value="UniProtKB-KW"/>
</dbReference>
<keyword evidence="5" id="KW-1185">Reference proteome</keyword>
<proteinExistence type="predicted"/>
<dbReference type="NCBIfam" id="NF040570">
    <property type="entry name" value="guided_TnpB"/>
    <property type="match status" value="1"/>
</dbReference>